<dbReference type="EMBL" id="AP027735">
    <property type="protein sequence ID" value="BDZ56424.1"/>
    <property type="molecule type" value="Genomic_DNA"/>
</dbReference>
<name>A0ABN6YHM1_9MICO</name>
<evidence type="ECO:0000259" key="3">
    <source>
        <dbReference type="Pfam" id="PF17678"/>
    </source>
</evidence>
<gene>
    <name evidence="4" type="ORF">GCM10025872_00810</name>
</gene>
<dbReference type="PANTHER" id="PTHR12143:SF43">
    <property type="entry name" value="PUTATIVE-RELATED"/>
    <property type="match status" value="1"/>
</dbReference>
<keyword evidence="5" id="KW-1185">Reference proteome</keyword>
<feature type="region of interest" description="Disordered" evidence="1">
    <location>
        <begin position="1029"/>
        <end position="1048"/>
    </location>
</feature>
<evidence type="ECO:0000259" key="2">
    <source>
        <dbReference type="Pfam" id="PF07971"/>
    </source>
</evidence>
<dbReference type="Gene3D" id="2.70.98.10">
    <property type="match status" value="1"/>
</dbReference>
<feature type="domain" description="Glycosyl hydrolase family 92 N-terminal" evidence="3">
    <location>
        <begin position="173"/>
        <end position="327"/>
    </location>
</feature>
<dbReference type="Gene3D" id="3.30.2080.10">
    <property type="entry name" value="GH92 mannosidase domain"/>
    <property type="match status" value="1"/>
</dbReference>
<dbReference type="InterPro" id="IPR050883">
    <property type="entry name" value="PNGase"/>
</dbReference>
<dbReference type="Pfam" id="PF07971">
    <property type="entry name" value="Glyco_hydro_92"/>
    <property type="match status" value="1"/>
</dbReference>
<dbReference type="InterPro" id="IPR005887">
    <property type="entry name" value="GH92_a_mannosidase_put"/>
</dbReference>
<dbReference type="PANTHER" id="PTHR12143">
    <property type="entry name" value="PEPTIDE N-GLYCANASE PNGASE -RELATED"/>
    <property type="match status" value="1"/>
</dbReference>
<reference evidence="5" key="1">
    <citation type="journal article" date="2019" name="Int. J. Syst. Evol. Microbiol.">
        <title>The Global Catalogue of Microorganisms (GCM) 10K type strain sequencing project: providing services to taxonomists for standard genome sequencing and annotation.</title>
        <authorList>
            <consortium name="The Broad Institute Genomics Platform"/>
            <consortium name="The Broad Institute Genome Sequencing Center for Infectious Disease"/>
            <person name="Wu L."/>
            <person name="Ma J."/>
        </authorList>
    </citation>
    <scope>NUCLEOTIDE SEQUENCE [LARGE SCALE GENOMIC DNA]</scope>
    <source>
        <strain evidence="5">NBRC 110608</strain>
    </source>
</reference>
<protein>
    <submittedName>
        <fullName evidence="4">Alpha-1,2-mannosidase</fullName>
    </submittedName>
</protein>
<dbReference type="Gene3D" id="1.20.1610.10">
    <property type="entry name" value="alpha-1,2-mannosidases domains"/>
    <property type="match status" value="1"/>
</dbReference>
<dbReference type="Pfam" id="PF17678">
    <property type="entry name" value="Glyco_hydro_92N"/>
    <property type="match status" value="1"/>
</dbReference>
<proteinExistence type="predicted"/>
<dbReference type="InterPro" id="IPR008928">
    <property type="entry name" value="6-hairpin_glycosidase_sf"/>
</dbReference>
<sequence length="1048" mass="112294">MVTAATRGPGPAAAVAARPGTGLTRPDPWLVEVPPGEGVQRVLLPGVLAGTALEAGTQLCWTVFPEGTDDLGSRWDATALAVDLLLDDGTWLSASGALDQYAGAVDPAAQAAARRTWVDQWNLRRVTLDPVAGRRVREAYAVVVASPRRALRAHVDEVAVRPVPVLEPGLGSVDTRRGSHSSDRFSRGNNAPLVGLPHGGVFGLPTTDATSRSWPYSWAGHLRDDARPALQAFATSHLPSPWMGDRGVFQVMPSASTDPDVSPQGRALGFDHADEHAGPHRYAVRLDDGVTAELTAGEHALGMRFGLPGEQGSLVLDHHGTVTDVQVAVRDGEAVVELRLDDREGTPPHFVHLRVAGAVAERLTVEDGRLQGFVVVRPDARGQVEAGLGISTVDVAQARENLSAAGDFDQMCGAAEAAWRERLATVEVAGETADQQVSLASGLYRSFLYPNRMGERAGRDEPAFASPYPPFEVTAGEVSTTNGFWDTYRTEWPLLALLEPGTAGELAQGFVRHADLCGWTPRWSAPGAEDCMTGTTLDVVLADLALRGVPGIDLRAAYDTVLKNATVPADDQRVGRKGLSRGIFRGFIDTATHEGMSWTLDNAINDWGGAQLAARLVGDGATDDADHDWAAEHEYLARRSLAYALVFDRDSGFFRGRDADGAWRPGFDPAEWGHDYTETNAWGTRFTAPHDGAGLVGLYGGEARFGAALDALLATPETAAESLSGHYGFVIHEMAEARDVRLGMLGLSNQPAHHIPFMYMFAGRHDDAHAVVRDCLDRLFVGSDLGQGYPGDEDNGEMSAWWTFATVGLYPLVPATGTFVLLPPAVPQTRIRPLGGDAVTTITVPDFDPAARFVRAVRVDGEPWHEITLPHEVLARGSRIEFDLARTPQGWARDSRPPSASQLHGFRTPPADLAEAASGVAGATALVDDAADHDVRLRPGDAVTVRLSEPSPISLLSFTIGEPATISVVVEVLAGDTVVQRTELRDARFRWTRQTRVFSLDGAGGAATDVRLTALEDCSLRQVEVLAADPSRADDPDLDTTQEQHRAR</sequence>
<dbReference type="NCBIfam" id="TIGR01180">
    <property type="entry name" value="aman2_put"/>
    <property type="match status" value="1"/>
</dbReference>
<feature type="region of interest" description="Disordered" evidence="1">
    <location>
        <begin position="1"/>
        <end position="21"/>
    </location>
</feature>
<dbReference type="InterPro" id="IPR041371">
    <property type="entry name" value="GH92_N"/>
</dbReference>
<accession>A0ABN6YHM1</accession>
<dbReference type="InterPro" id="IPR012939">
    <property type="entry name" value="Glyco_hydro_92"/>
</dbReference>
<dbReference type="Proteomes" id="UP001321421">
    <property type="component" value="Chromosome"/>
</dbReference>
<evidence type="ECO:0000313" key="5">
    <source>
        <dbReference type="Proteomes" id="UP001321421"/>
    </source>
</evidence>
<evidence type="ECO:0000256" key="1">
    <source>
        <dbReference type="SAM" id="MobiDB-lite"/>
    </source>
</evidence>
<evidence type="ECO:0000313" key="4">
    <source>
        <dbReference type="EMBL" id="BDZ56424.1"/>
    </source>
</evidence>
<organism evidence="4 5">
    <name type="scientific">Barrientosiimonas endolithica</name>
    <dbReference type="NCBI Taxonomy" id="1535208"/>
    <lineage>
        <taxon>Bacteria</taxon>
        <taxon>Bacillati</taxon>
        <taxon>Actinomycetota</taxon>
        <taxon>Actinomycetes</taxon>
        <taxon>Micrococcales</taxon>
        <taxon>Dermacoccaceae</taxon>
        <taxon>Barrientosiimonas</taxon>
    </lineage>
</organism>
<dbReference type="InterPro" id="IPR014718">
    <property type="entry name" value="GH-type_carb-bd"/>
</dbReference>
<dbReference type="SUPFAM" id="SSF48208">
    <property type="entry name" value="Six-hairpin glycosidases"/>
    <property type="match status" value="1"/>
</dbReference>
<feature type="domain" description="Glycosyl hydrolase family 92" evidence="2">
    <location>
        <begin position="397"/>
        <end position="885"/>
    </location>
</feature>
<dbReference type="Gene3D" id="1.20.1050.60">
    <property type="entry name" value="alpha-1,2-mannosidase"/>
    <property type="match status" value="1"/>
</dbReference>
<feature type="region of interest" description="Disordered" evidence="1">
    <location>
        <begin position="171"/>
        <end position="190"/>
    </location>
</feature>
<feature type="compositionally biased region" description="Basic and acidic residues" evidence="1">
    <location>
        <begin position="174"/>
        <end position="186"/>
    </location>
</feature>